<dbReference type="Proteomes" id="UP000018468">
    <property type="component" value="Linkage group LG27"/>
</dbReference>
<dbReference type="Ensembl" id="ENSLOCT00000004074.1">
    <property type="protein sequence ID" value="ENSLOCP00000004065.1"/>
    <property type="gene ID" value="ENSLOCG00000003423.1"/>
</dbReference>
<keyword evidence="4" id="KW-1185">Reference proteome</keyword>
<reference evidence="3" key="3">
    <citation type="submission" date="2025-09" db="UniProtKB">
        <authorList>
            <consortium name="Ensembl"/>
        </authorList>
    </citation>
    <scope>IDENTIFICATION</scope>
</reference>
<dbReference type="Gene3D" id="2.30.30.140">
    <property type="match status" value="1"/>
</dbReference>
<dbReference type="PANTHER" id="PTHR14343">
    <property type="entry name" value="VWFA DOMAIN-CONTAINING PROTEIN"/>
    <property type="match status" value="1"/>
</dbReference>
<organism evidence="3 4">
    <name type="scientific">Lepisosteus oculatus</name>
    <name type="common">Spotted gar</name>
    <dbReference type="NCBI Taxonomy" id="7918"/>
    <lineage>
        <taxon>Eukaryota</taxon>
        <taxon>Metazoa</taxon>
        <taxon>Chordata</taxon>
        <taxon>Craniata</taxon>
        <taxon>Vertebrata</taxon>
        <taxon>Euteleostomi</taxon>
        <taxon>Actinopterygii</taxon>
        <taxon>Neopterygii</taxon>
        <taxon>Holostei</taxon>
        <taxon>Semionotiformes</taxon>
        <taxon>Lepisosteidae</taxon>
        <taxon>Lepisosteus</taxon>
    </lineage>
</organism>
<dbReference type="HOGENOM" id="CLU_799146_0_0_1"/>
<dbReference type="Pfam" id="PF15057">
    <property type="entry name" value="DUF4537"/>
    <property type="match status" value="1"/>
</dbReference>
<reference evidence="4" key="1">
    <citation type="submission" date="2011-12" db="EMBL/GenBank/DDBJ databases">
        <title>The Draft Genome of Lepisosteus oculatus.</title>
        <authorList>
            <consortium name="The Broad Institute Genome Assembly &amp; Analysis Group"/>
            <consortium name="Computational R&amp;D Group"/>
            <consortium name="and Sequencing Platform"/>
            <person name="Di Palma F."/>
            <person name="Alfoldi J."/>
            <person name="Johnson J."/>
            <person name="Berlin A."/>
            <person name="Gnerre S."/>
            <person name="Jaffe D."/>
            <person name="MacCallum I."/>
            <person name="Young S."/>
            <person name="Walker B.J."/>
            <person name="Lander E.S."/>
            <person name="Lindblad-Toh K."/>
        </authorList>
    </citation>
    <scope>NUCLEOTIDE SEQUENCE [LARGE SCALE GENOMIC DNA]</scope>
</reference>
<feature type="region of interest" description="Disordered" evidence="1">
    <location>
        <begin position="319"/>
        <end position="396"/>
    </location>
</feature>
<dbReference type="OMA" id="DHAVNTD"/>
<feature type="compositionally biased region" description="Basic and acidic residues" evidence="1">
    <location>
        <begin position="387"/>
        <end position="396"/>
    </location>
</feature>
<feature type="domain" description="DUF4537" evidence="2">
    <location>
        <begin position="78"/>
        <end position="215"/>
    </location>
</feature>
<dbReference type="InParanoid" id="W5M6Q7"/>
<dbReference type="AlphaFoldDB" id="W5M6Q7"/>
<dbReference type="EMBL" id="AHAT01008201">
    <property type="status" value="NOT_ANNOTATED_CDS"/>
    <property type="molecule type" value="Genomic_DNA"/>
</dbReference>
<evidence type="ECO:0000259" key="2">
    <source>
        <dbReference type="Pfam" id="PF15057"/>
    </source>
</evidence>
<evidence type="ECO:0000313" key="3">
    <source>
        <dbReference type="Ensembl" id="ENSLOCP00000004065.1"/>
    </source>
</evidence>
<protein>
    <submittedName>
        <fullName evidence="3">Chromosome 11 open reading frame 16</fullName>
    </submittedName>
</protein>
<reference evidence="3" key="2">
    <citation type="submission" date="2025-08" db="UniProtKB">
        <authorList>
            <consortium name="Ensembl"/>
        </authorList>
    </citation>
    <scope>IDENTIFICATION</scope>
</reference>
<dbReference type="PANTHER" id="PTHR14343:SF3">
    <property type="entry name" value="SIMILAR TO PREDICTED GENE ICRFP703B1614Q5.5"/>
    <property type="match status" value="1"/>
</dbReference>
<feature type="compositionally biased region" description="Polar residues" evidence="1">
    <location>
        <begin position="362"/>
        <end position="376"/>
    </location>
</feature>
<dbReference type="eggNOG" id="ENOG502RXS8">
    <property type="taxonomic scope" value="Eukaryota"/>
</dbReference>
<accession>W5M6Q7</accession>
<dbReference type="GeneTree" id="ENSGT00390000012348"/>
<dbReference type="InterPro" id="IPR032770">
    <property type="entry name" value="DUF4537"/>
</dbReference>
<dbReference type="Bgee" id="ENSLOCG00000003423">
    <property type="expression patterns" value="Expressed in testis and 12 other cell types or tissues"/>
</dbReference>
<sequence length="396" mass="44516">TTGPFYWDVKYCSAGTNLDRPVTVSTHPAQFVFLFAFSLPFGMARHNLVSLVPTCPLSTCEIAEMLESPLGSSLLTVGTRVLARREPDGYYYLGSIKQEVERRRGIFLVNFDKPALIGGKYQTSVQKTSIMDVLHYTEALRHSVVPGDKVLAPWETDLVRYGPGSVLSGVEIRDPLSAKDGEEIRVSFWNGKEAKVPRGVAVWISPALYEQIVKEIHQPLTARGALVQNESIWPEICACRSVPLPLCHRSLCKCHSMSSPYCSYYSPWRSTCCVPAHHLGSCLHKLHTWWPLTTGNPHYTRDPRNEDLDKKINLQLQELRESNRPLSVSSSSLSEEKNSDSEGEAEPTSKTAVRVSIDRAVNTDSSLFNRPRSTSPDRPAWKYWRRSHPEPLHKTP</sequence>
<evidence type="ECO:0000313" key="4">
    <source>
        <dbReference type="Proteomes" id="UP000018468"/>
    </source>
</evidence>
<proteinExistence type="predicted"/>
<name>W5M6Q7_LEPOC</name>
<feature type="compositionally biased region" description="Low complexity" evidence="1">
    <location>
        <begin position="324"/>
        <end position="333"/>
    </location>
</feature>
<evidence type="ECO:0000256" key="1">
    <source>
        <dbReference type="SAM" id="MobiDB-lite"/>
    </source>
</evidence>